<feature type="region of interest" description="Disordered" evidence="1">
    <location>
        <begin position="255"/>
        <end position="279"/>
    </location>
</feature>
<evidence type="ECO:0000256" key="1">
    <source>
        <dbReference type="SAM" id="MobiDB-lite"/>
    </source>
</evidence>
<reference evidence="2" key="1">
    <citation type="journal article" date="2023" name="Mol. Phylogenet. Evol.">
        <title>Genome-scale phylogeny and comparative genomics of the fungal order Sordariales.</title>
        <authorList>
            <person name="Hensen N."/>
            <person name="Bonometti L."/>
            <person name="Westerberg I."/>
            <person name="Brannstrom I.O."/>
            <person name="Guillou S."/>
            <person name="Cros-Aarteil S."/>
            <person name="Calhoun S."/>
            <person name="Haridas S."/>
            <person name="Kuo A."/>
            <person name="Mondo S."/>
            <person name="Pangilinan J."/>
            <person name="Riley R."/>
            <person name="LaButti K."/>
            <person name="Andreopoulos B."/>
            <person name="Lipzen A."/>
            <person name="Chen C."/>
            <person name="Yan M."/>
            <person name="Daum C."/>
            <person name="Ng V."/>
            <person name="Clum A."/>
            <person name="Steindorff A."/>
            <person name="Ohm R.A."/>
            <person name="Martin F."/>
            <person name="Silar P."/>
            <person name="Natvig D.O."/>
            <person name="Lalanne C."/>
            <person name="Gautier V."/>
            <person name="Ament-Velasquez S.L."/>
            <person name="Kruys A."/>
            <person name="Hutchinson M.I."/>
            <person name="Powell A.J."/>
            <person name="Barry K."/>
            <person name="Miller A.N."/>
            <person name="Grigoriev I.V."/>
            <person name="Debuchy R."/>
            <person name="Gladieux P."/>
            <person name="Hiltunen Thoren M."/>
            <person name="Johannesson H."/>
        </authorList>
    </citation>
    <scope>NUCLEOTIDE SEQUENCE</scope>
    <source>
        <strain evidence="2">CBS 315.58</strain>
    </source>
</reference>
<gene>
    <name evidence="2" type="ORF">QBC40DRAFT_300028</name>
</gene>
<organism evidence="2 3">
    <name type="scientific">Triangularia verruculosa</name>
    <dbReference type="NCBI Taxonomy" id="2587418"/>
    <lineage>
        <taxon>Eukaryota</taxon>
        <taxon>Fungi</taxon>
        <taxon>Dikarya</taxon>
        <taxon>Ascomycota</taxon>
        <taxon>Pezizomycotina</taxon>
        <taxon>Sordariomycetes</taxon>
        <taxon>Sordariomycetidae</taxon>
        <taxon>Sordariales</taxon>
        <taxon>Podosporaceae</taxon>
        <taxon>Triangularia</taxon>
    </lineage>
</organism>
<comment type="caution">
    <text evidence="2">The sequence shown here is derived from an EMBL/GenBank/DDBJ whole genome shotgun (WGS) entry which is preliminary data.</text>
</comment>
<reference evidence="2" key="2">
    <citation type="submission" date="2023-05" db="EMBL/GenBank/DDBJ databases">
        <authorList>
            <consortium name="Lawrence Berkeley National Laboratory"/>
            <person name="Steindorff A."/>
            <person name="Hensen N."/>
            <person name="Bonometti L."/>
            <person name="Westerberg I."/>
            <person name="Brannstrom I.O."/>
            <person name="Guillou S."/>
            <person name="Cros-Aarteil S."/>
            <person name="Calhoun S."/>
            <person name="Haridas S."/>
            <person name="Kuo A."/>
            <person name="Mondo S."/>
            <person name="Pangilinan J."/>
            <person name="Riley R."/>
            <person name="Labutti K."/>
            <person name="Andreopoulos B."/>
            <person name="Lipzen A."/>
            <person name="Chen C."/>
            <person name="Yanf M."/>
            <person name="Daum C."/>
            <person name="Ng V."/>
            <person name="Clum A."/>
            <person name="Ohm R."/>
            <person name="Martin F."/>
            <person name="Silar P."/>
            <person name="Natvig D."/>
            <person name="Lalanne C."/>
            <person name="Gautier V."/>
            <person name="Ament-Velasquez S.L."/>
            <person name="Kruys A."/>
            <person name="Hutchinson M.I."/>
            <person name="Powell A.J."/>
            <person name="Barry K."/>
            <person name="Miller A.N."/>
            <person name="Grigoriev I.V."/>
            <person name="Debuchy R."/>
            <person name="Gladieux P."/>
            <person name="Thoren M.H."/>
            <person name="Johannesson H."/>
        </authorList>
    </citation>
    <scope>NUCLEOTIDE SEQUENCE</scope>
    <source>
        <strain evidence="2">CBS 315.58</strain>
    </source>
</reference>
<evidence type="ECO:0000313" key="3">
    <source>
        <dbReference type="Proteomes" id="UP001303160"/>
    </source>
</evidence>
<name>A0AAN6XBV3_9PEZI</name>
<proteinExistence type="predicted"/>
<feature type="region of interest" description="Disordered" evidence="1">
    <location>
        <begin position="123"/>
        <end position="150"/>
    </location>
</feature>
<dbReference type="AlphaFoldDB" id="A0AAN6XBV3"/>
<sequence length="361" mass="38416">MQGAVGQAFKPEHNLWQPASKASLSCAMGHERVEPYGTGYLPADQGVWQASATTRGRLPGDVRTKAGSGQEVRDCEGGTDPVPDNKGFAQVETSECTAVRPHMVGAGTAGTATATSCLSNKSATRVSQSTDGRFTEPSSTNPGGKKLHAPLGRLYDSSTVSDVGEAQEKHVWGKEERLEDGSGSDGAKKQRALLFLSEWLGRGISGLADRPSCGINLGRKTIGSLREANKWEARHRASAGCSYIVVVLPTGTEVNGSRPGRCPSIPGKAPPPFPLSRPRSLSRTIAESQNEKRPCWRPGNGADYAGETRFWSDATHQQSWKGSWGLLCPLSFNTAQPGETRRVFGLVRHTAPFSSSGSGVK</sequence>
<feature type="region of interest" description="Disordered" evidence="1">
    <location>
        <begin position="57"/>
        <end position="86"/>
    </location>
</feature>
<dbReference type="EMBL" id="MU863978">
    <property type="protein sequence ID" value="KAK4196726.1"/>
    <property type="molecule type" value="Genomic_DNA"/>
</dbReference>
<dbReference type="Proteomes" id="UP001303160">
    <property type="component" value="Unassembled WGS sequence"/>
</dbReference>
<keyword evidence="3" id="KW-1185">Reference proteome</keyword>
<evidence type="ECO:0000313" key="2">
    <source>
        <dbReference type="EMBL" id="KAK4196726.1"/>
    </source>
</evidence>
<accession>A0AAN6XBV3</accession>
<protein>
    <submittedName>
        <fullName evidence="2">Uncharacterized protein</fullName>
    </submittedName>
</protein>
<feature type="compositionally biased region" description="Polar residues" evidence="1">
    <location>
        <begin position="123"/>
        <end position="142"/>
    </location>
</feature>